<reference evidence="2" key="1">
    <citation type="submission" date="2013-12" db="EMBL/GenBank/DDBJ databases">
        <title>The Genome Sequence of Aphanomyces invadans NJM9701.</title>
        <authorList>
            <consortium name="The Broad Institute Genomics Platform"/>
            <person name="Russ C."/>
            <person name="Tyler B."/>
            <person name="van West P."/>
            <person name="Dieguez-Uribeondo J."/>
            <person name="Young S.K."/>
            <person name="Zeng Q."/>
            <person name="Gargeya S."/>
            <person name="Fitzgerald M."/>
            <person name="Abouelleil A."/>
            <person name="Alvarado L."/>
            <person name="Chapman S.B."/>
            <person name="Gainer-Dewar J."/>
            <person name="Goldberg J."/>
            <person name="Griggs A."/>
            <person name="Gujja S."/>
            <person name="Hansen M."/>
            <person name="Howarth C."/>
            <person name="Imamovic A."/>
            <person name="Ireland A."/>
            <person name="Larimer J."/>
            <person name="McCowan C."/>
            <person name="Murphy C."/>
            <person name="Pearson M."/>
            <person name="Poon T.W."/>
            <person name="Priest M."/>
            <person name="Roberts A."/>
            <person name="Saif S."/>
            <person name="Shea T."/>
            <person name="Sykes S."/>
            <person name="Wortman J."/>
            <person name="Nusbaum C."/>
            <person name="Birren B."/>
        </authorList>
    </citation>
    <scope>NUCLEOTIDE SEQUENCE [LARGE SCALE GENOMIC DNA]</scope>
    <source>
        <strain evidence="2">NJM9701</strain>
    </source>
</reference>
<dbReference type="AlphaFoldDB" id="A0A024TLG2"/>
<feature type="region of interest" description="Disordered" evidence="1">
    <location>
        <begin position="79"/>
        <end position="107"/>
    </location>
</feature>
<organism evidence="2">
    <name type="scientific">Aphanomyces invadans</name>
    <dbReference type="NCBI Taxonomy" id="157072"/>
    <lineage>
        <taxon>Eukaryota</taxon>
        <taxon>Sar</taxon>
        <taxon>Stramenopiles</taxon>
        <taxon>Oomycota</taxon>
        <taxon>Saprolegniomycetes</taxon>
        <taxon>Saprolegniales</taxon>
        <taxon>Verrucalvaceae</taxon>
        <taxon>Aphanomyces</taxon>
    </lineage>
</organism>
<protein>
    <submittedName>
        <fullName evidence="2">Uncharacterized protein</fullName>
    </submittedName>
</protein>
<evidence type="ECO:0000256" key="1">
    <source>
        <dbReference type="SAM" id="MobiDB-lite"/>
    </source>
</evidence>
<gene>
    <name evidence="2" type="ORF">H310_11769</name>
</gene>
<sequence length="107" mass="11674">MWPCEERIIKLQDDKNPHVTPNDPQNVSRPREVFEAAGSKQDGVASAVLERALAVELVETQSINELVQELEAIVLCDEESDDIIDEGSSGQPPPESNGNEARAVPPN</sequence>
<dbReference type="EMBL" id="KI913985">
    <property type="protein sequence ID" value="ETV94441.1"/>
    <property type="molecule type" value="Genomic_DNA"/>
</dbReference>
<name>A0A024TLG2_9STRA</name>
<dbReference type="RefSeq" id="XP_008876756.1">
    <property type="nucleotide sequence ID" value="XM_008878534.1"/>
</dbReference>
<dbReference type="VEuPathDB" id="FungiDB:H310_11769"/>
<accession>A0A024TLG2</accession>
<dbReference type="GeneID" id="20088819"/>
<proteinExistence type="predicted"/>
<evidence type="ECO:0000313" key="2">
    <source>
        <dbReference type="EMBL" id="ETV94441.1"/>
    </source>
</evidence>